<accession>A0ABP1RM70</accession>
<evidence type="ECO:0000313" key="3">
    <source>
        <dbReference type="EMBL" id="CAL8130497.1"/>
    </source>
</evidence>
<evidence type="ECO:0000256" key="2">
    <source>
        <dbReference type="SAM" id="SignalP"/>
    </source>
</evidence>
<dbReference type="Proteomes" id="UP001642540">
    <property type="component" value="Unassembled WGS sequence"/>
</dbReference>
<feature type="region of interest" description="Disordered" evidence="1">
    <location>
        <begin position="623"/>
        <end position="678"/>
    </location>
</feature>
<organism evidence="3 4">
    <name type="scientific">Orchesella dallaii</name>
    <dbReference type="NCBI Taxonomy" id="48710"/>
    <lineage>
        <taxon>Eukaryota</taxon>
        <taxon>Metazoa</taxon>
        <taxon>Ecdysozoa</taxon>
        <taxon>Arthropoda</taxon>
        <taxon>Hexapoda</taxon>
        <taxon>Collembola</taxon>
        <taxon>Entomobryomorpha</taxon>
        <taxon>Entomobryoidea</taxon>
        <taxon>Orchesellidae</taxon>
        <taxon>Orchesellinae</taxon>
        <taxon>Orchesella</taxon>
    </lineage>
</organism>
<keyword evidence="2" id="KW-0732">Signal</keyword>
<name>A0ABP1RM70_9HEXA</name>
<evidence type="ECO:0000256" key="1">
    <source>
        <dbReference type="SAM" id="MobiDB-lite"/>
    </source>
</evidence>
<feature type="chain" id="PRO_5046688163" evidence="2">
    <location>
        <begin position="28"/>
        <end position="931"/>
    </location>
</feature>
<reference evidence="3 4" key="1">
    <citation type="submission" date="2024-08" db="EMBL/GenBank/DDBJ databases">
        <authorList>
            <person name="Cucini C."/>
            <person name="Frati F."/>
        </authorList>
    </citation>
    <scope>NUCLEOTIDE SEQUENCE [LARGE SCALE GENOMIC DNA]</scope>
</reference>
<comment type="caution">
    <text evidence="3">The sequence shown here is derived from an EMBL/GenBank/DDBJ whole genome shotgun (WGS) entry which is preliminary data.</text>
</comment>
<feature type="compositionally biased region" description="Pro residues" evidence="1">
    <location>
        <begin position="463"/>
        <end position="482"/>
    </location>
</feature>
<gene>
    <name evidence="3" type="ORF">ODALV1_LOCUS23753</name>
</gene>
<keyword evidence="4" id="KW-1185">Reference proteome</keyword>
<sequence length="931" mass="105646">MERFSIKNTLIILTFLISILEHFQTEGNKCDEDTFYLPYVRIKRKKNGADVATLRSSGFLDLRIINRALLCANGPVIMYTDVEKMDPEAKLLPGSDQTMMSLQQAPQARNVDPGHLVSSSGKEGDLRFKGAILQVFNHNCISFNKVPTDLLKKMKEEQDSSTPEILPDTQVMGNHTVQGVYLIGNKEGHNKPELAWFKGPEWEYIKTKETTVKDASFIMTKSDTPHCIRLPDGTHVKITTKPESTTDARPNEVCRWTVKEENKPWYSKIFQRGFDNNGVRNGDPIMDENDYEFYDCPDDGGNGAIILQMSRTTPAPVSHVNFTQFDPFALFNPNMMTPHGYRKDTGGLSGGDEREEDKDGFSGGISSALLCTVTPFHPACSDSSDMGFGFGGNGGSDETETTTMRDMQNVIAVSANNYEILLSDCIPLPVFDKDDCNGIGDNQCRLMELVLELDSEALTPVAGAPPPPAPVPATPGTPPPPPDPEEERKKPYINNLDGDPELKWKMDIINLVSDVFAQLCMPFRPDMPYTIGRVFGWYVYKAHVYGANMGRVGPGGAGFTKDFSDPNTFPTYNAEDFQRVRNKTDTWVILEKELQRCVDVAKKENNGKGLKFQWEIGTDEDLGPAFPVKPVNGQGRKKREASEPQPRRYPVRREGQADYSTSPSKKGKLNPEFSSGWEIDDKNHFEEPIGNDIYENPEDTITVSRQKRAAKVSNKYILPGKNMQITHSEGTSGYAREAIQEYRFKTDLNDPRADAEKYIDYPENIEHCWDPVEDPVTRKVICTKAEDIFFYEDRAELEYELNIAIDLWWKIWATAIGYCNKAYFSRKSETFPRLYNSKYEYFFDLVQKEWKMPEDNEDLRIILSEYLTEESQIWLDTCLEASYINSNSKSYRPPRPMTVLEDGKKEISNYFEELPSFIYYRYHAQNSNGQG</sequence>
<feature type="region of interest" description="Disordered" evidence="1">
    <location>
        <begin position="459"/>
        <end position="496"/>
    </location>
</feature>
<feature type="compositionally biased region" description="Basic and acidic residues" evidence="1">
    <location>
        <begin position="640"/>
        <end position="656"/>
    </location>
</feature>
<proteinExistence type="predicted"/>
<dbReference type="EMBL" id="CAXLJM020000082">
    <property type="protein sequence ID" value="CAL8130497.1"/>
    <property type="molecule type" value="Genomic_DNA"/>
</dbReference>
<protein>
    <submittedName>
        <fullName evidence="3">Uncharacterized protein</fullName>
    </submittedName>
</protein>
<feature type="signal peptide" evidence="2">
    <location>
        <begin position="1"/>
        <end position="27"/>
    </location>
</feature>
<evidence type="ECO:0000313" key="4">
    <source>
        <dbReference type="Proteomes" id="UP001642540"/>
    </source>
</evidence>